<feature type="compositionally biased region" description="Basic and acidic residues" evidence="1">
    <location>
        <begin position="191"/>
        <end position="206"/>
    </location>
</feature>
<keyword evidence="3" id="KW-1185">Reference proteome</keyword>
<feature type="region of interest" description="Disordered" evidence="1">
    <location>
        <begin position="135"/>
        <end position="169"/>
    </location>
</feature>
<proteinExistence type="predicted"/>
<protein>
    <submittedName>
        <fullName evidence="2">Uncharacterized protein</fullName>
    </submittedName>
</protein>
<gene>
    <name evidence="2" type="ORF">N7472_007707</name>
</gene>
<dbReference type="EMBL" id="JAPQKP010000005">
    <property type="protein sequence ID" value="KAJ5188693.1"/>
    <property type="molecule type" value="Genomic_DNA"/>
</dbReference>
<evidence type="ECO:0000313" key="2">
    <source>
        <dbReference type="EMBL" id="KAJ5188693.1"/>
    </source>
</evidence>
<comment type="caution">
    <text evidence="2">The sequence shown here is derived from an EMBL/GenBank/DDBJ whole genome shotgun (WGS) entry which is preliminary data.</text>
</comment>
<evidence type="ECO:0000256" key="1">
    <source>
        <dbReference type="SAM" id="MobiDB-lite"/>
    </source>
</evidence>
<name>A0A9W9M4J9_9EURO</name>
<reference evidence="2" key="2">
    <citation type="journal article" date="2023" name="IMA Fungus">
        <title>Comparative genomic study of the Penicillium genus elucidates a diverse pangenome and 15 lateral gene transfer events.</title>
        <authorList>
            <person name="Petersen C."/>
            <person name="Sorensen T."/>
            <person name="Nielsen M.R."/>
            <person name="Sondergaard T.E."/>
            <person name="Sorensen J.L."/>
            <person name="Fitzpatrick D.A."/>
            <person name="Frisvad J.C."/>
            <person name="Nielsen K.L."/>
        </authorList>
    </citation>
    <scope>NUCLEOTIDE SEQUENCE</scope>
    <source>
        <strain evidence="2">IBT 16849</strain>
    </source>
</reference>
<feature type="region of interest" description="Disordered" evidence="1">
    <location>
        <begin position="191"/>
        <end position="224"/>
    </location>
</feature>
<feature type="compositionally biased region" description="Basic and acidic residues" evidence="1">
    <location>
        <begin position="150"/>
        <end position="169"/>
    </location>
</feature>
<reference evidence="2" key="1">
    <citation type="submission" date="2022-11" db="EMBL/GenBank/DDBJ databases">
        <authorList>
            <person name="Petersen C."/>
        </authorList>
    </citation>
    <scope>NUCLEOTIDE SEQUENCE</scope>
    <source>
        <strain evidence="2">IBT 16849</strain>
    </source>
</reference>
<dbReference type="AlphaFoldDB" id="A0A9W9M4J9"/>
<evidence type="ECO:0000313" key="3">
    <source>
        <dbReference type="Proteomes" id="UP001150879"/>
    </source>
</evidence>
<organism evidence="2 3">
    <name type="scientific">Penicillium cf. griseofulvum</name>
    <dbReference type="NCBI Taxonomy" id="2972120"/>
    <lineage>
        <taxon>Eukaryota</taxon>
        <taxon>Fungi</taxon>
        <taxon>Dikarya</taxon>
        <taxon>Ascomycota</taxon>
        <taxon>Pezizomycotina</taxon>
        <taxon>Eurotiomycetes</taxon>
        <taxon>Eurotiomycetidae</taxon>
        <taxon>Eurotiales</taxon>
        <taxon>Aspergillaceae</taxon>
        <taxon>Penicillium</taxon>
    </lineage>
</organism>
<sequence>MDDTPINAIPQTWCFILRCERLELMLACLKEITTPFISQSCLHLLRIDLNHLDIASGKTSPSVTRYFMPRTHTPRIEKIRPDPSWDWFLSQKGNYGKGTHSANYLLRRVFMDYQDWSIPEFWPCQLDGVKSEEKENYKDPAVQESGLLDSTKDDKVCDADDKPDDKAVCESEKINRDVVKKGEIRDLKKHYGSDEDCHRSEERYGEDYTPSDGGHEESEEIDKEADDDYDMVIPNSLDLDIRNYQTDDWLVYWYQRLYNVDLPDKKHGLSIARTMERDHPHKCHAWALIDVILCGHDRPSTAELIALVSWGLKGMLHQTKLLANGIEPEDVHMLSEVFPTMIIAFDQRCCTRVLYGYFDGRLQVQFTPVLDFKEFTEVGSSTLDGYMSQIDKEKYFDMMHSLLCWAWPLDHHLTTIAQL</sequence>
<accession>A0A9W9M4J9</accession>
<dbReference type="OrthoDB" id="4341274at2759"/>
<dbReference type="Proteomes" id="UP001150879">
    <property type="component" value="Unassembled WGS sequence"/>
</dbReference>